<dbReference type="SUPFAM" id="SSF55681">
    <property type="entry name" value="Class II aaRS and biotin synthetases"/>
    <property type="match status" value="1"/>
</dbReference>
<evidence type="ECO:0000313" key="7">
    <source>
        <dbReference type="EMBL" id="KAA8914611.1"/>
    </source>
</evidence>
<name>A0A5J5FC42_9PEZI</name>
<evidence type="ECO:0000256" key="2">
    <source>
        <dbReference type="ARBA" id="ARBA00007907"/>
    </source>
</evidence>
<dbReference type="UniPathway" id="UPA00538">
    <property type="reaction ID" value="UER00592"/>
</dbReference>
<dbReference type="InterPro" id="IPR004143">
    <property type="entry name" value="BPL_LPL_catalytic"/>
</dbReference>
<dbReference type="InterPro" id="IPR045864">
    <property type="entry name" value="aa-tRNA-synth_II/BPL/LPL"/>
</dbReference>
<gene>
    <name evidence="7" type="ORF">FN846DRAFT_477705</name>
</gene>
<accession>A0A5J5FC42</accession>
<dbReference type="EC" id="2.3.1.181" evidence="3"/>
<evidence type="ECO:0000313" key="8">
    <source>
        <dbReference type="Proteomes" id="UP000326924"/>
    </source>
</evidence>
<protein>
    <recommendedName>
        <fullName evidence="3">lipoyl(octanoyl) transferase</fullName>
        <ecNumber evidence="3">2.3.1.181</ecNumber>
    </recommendedName>
</protein>
<dbReference type="FunCoup" id="A0A5J5FC42">
    <property type="interactions" value="427"/>
</dbReference>
<dbReference type="PANTHER" id="PTHR10993">
    <property type="entry name" value="OCTANOYLTRANSFERASE"/>
    <property type="match status" value="1"/>
</dbReference>
<comment type="caution">
    <text evidence="7">The sequence shown here is derived from an EMBL/GenBank/DDBJ whole genome shotgun (WGS) entry which is preliminary data.</text>
</comment>
<dbReference type="AlphaFoldDB" id="A0A5J5FC42"/>
<dbReference type="GO" id="GO:0033819">
    <property type="term" value="F:lipoyl(octanoyl) transferase activity"/>
    <property type="evidence" value="ECO:0007669"/>
    <property type="project" value="UniProtKB-EC"/>
</dbReference>
<dbReference type="PROSITE" id="PS51733">
    <property type="entry name" value="BPL_LPL_CATALYTIC"/>
    <property type="match status" value="1"/>
</dbReference>
<dbReference type="EMBL" id="VXIS01000004">
    <property type="protein sequence ID" value="KAA8914611.1"/>
    <property type="molecule type" value="Genomic_DNA"/>
</dbReference>
<proteinExistence type="inferred from homology"/>
<dbReference type="Proteomes" id="UP000326924">
    <property type="component" value="Unassembled WGS sequence"/>
</dbReference>
<evidence type="ECO:0000256" key="3">
    <source>
        <dbReference type="ARBA" id="ARBA00012334"/>
    </source>
</evidence>
<comment type="similarity">
    <text evidence="2">Belongs to the LipB family.</text>
</comment>
<sequence>MPPPLHHIHLGRIPFHATSHLQSLLRASFLASKLPSTTSPPPPPPPTLLTSVFEPTYTLGRRSHSPPPALLSHLSTHSHATVAATQRGGQTTFHGPGQVTGYVLLDLSTFHLTPRCYIRLLEESVIALLRGYGVSGRVTEDPGVWVDDGDRGGGKICAVGVQMRRYVAAFGVGVNVHPDLWWFSRIVPCGLRGKRATSLREVGVGVSTDEVAEGLAKALAGRLGVDVVEGTVQGTGVIGAQEWREVVEREWAAVKERTERAEVPLAVVREREMRVLAEGGDVFPPEITGAF</sequence>
<reference evidence="7 8" key="1">
    <citation type="submission" date="2019-09" db="EMBL/GenBank/DDBJ databases">
        <title>Draft genome of the ectomycorrhizal ascomycete Sphaerosporella brunnea.</title>
        <authorList>
            <consortium name="DOE Joint Genome Institute"/>
            <person name="Benucci G.M."/>
            <person name="Marozzi G."/>
            <person name="Antonielli L."/>
            <person name="Sanchez S."/>
            <person name="Marco P."/>
            <person name="Wang X."/>
            <person name="Falini L.B."/>
            <person name="Barry K."/>
            <person name="Haridas S."/>
            <person name="Lipzen A."/>
            <person name="Labutti K."/>
            <person name="Grigoriev I.V."/>
            <person name="Murat C."/>
            <person name="Martin F."/>
            <person name="Albertini E."/>
            <person name="Donnini D."/>
            <person name="Bonito G."/>
        </authorList>
    </citation>
    <scope>NUCLEOTIDE SEQUENCE [LARGE SCALE GENOMIC DNA]</scope>
    <source>
        <strain evidence="7 8">Sb_GMNB300</strain>
    </source>
</reference>
<dbReference type="OrthoDB" id="19908at2759"/>
<evidence type="ECO:0000256" key="1">
    <source>
        <dbReference type="ARBA" id="ARBA00004821"/>
    </source>
</evidence>
<keyword evidence="8" id="KW-1185">Reference proteome</keyword>
<feature type="domain" description="BPL/LPL catalytic" evidence="6">
    <location>
        <begin position="42"/>
        <end position="227"/>
    </location>
</feature>
<comment type="pathway">
    <text evidence="1">Protein modification; protein lipoylation via endogenous pathway; protein N(6)-(lipoyl)lysine from octanoyl-[acyl-carrier-protein]: step 1/2.</text>
</comment>
<dbReference type="InterPro" id="IPR020605">
    <property type="entry name" value="Octanoyltransferase_CS"/>
</dbReference>
<keyword evidence="4 7" id="KW-0808">Transferase</keyword>
<dbReference type="InParanoid" id="A0A5J5FC42"/>
<organism evidence="7 8">
    <name type="scientific">Sphaerosporella brunnea</name>
    <dbReference type="NCBI Taxonomy" id="1250544"/>
    <lineage>
        <taxon>Eukaryota</taxon>
        <taxon>Fungi</taxon>
        <taxon>Dikarya</taxon>
        <taxon>Ascomycota</taxon>
        <taxon>Pezizomycotina</taxon>
        <taxon>Pezizomycetes</taxon>
        <taxon>Pezizales</taxon>
        <taxon>Pyronemataceae</taxon>
        <taxon>Sphaerosporella</taxon>
    </lineage>
</organism>
<dbReference type="GO" id="GO:0009249">
    <property type="term" value="P:protein lipoylation"/>
    <property type="evidence" value="ECO:0007669"/>
    <property type="project" value="InterPro"/>
</dbReference>
<keyword evidence="5" id="KW-0012">Acyltransferase</keyword>
<dbReference type="Pfam" id="PF21948">
    <property type="entry name" value="LplA-B_cat"/>
    <property type="match status" value="1"/>
</dbReference>
<evidence type="ECO:0000259" key="6">
    <source>
        <dbReference type="PROSITE" id="PS51733"/>
    </source>
</evidence>
<dbReference type="InterPro" id="IPR000544">
    <property type="entry name" value="Octanoyltransferase"/>
</dbReference>
<dbReference type="PROSITE" id="PS01313">
    <property type="entry name" value="LIPB"/>
    <property type="match status" value="1"/>
</dbReference>
<dbReference type="Gene3D" id="3.30.930.10">
    <property type="entry name" value="Bira Bifunctional Protein, Domain 2"/>
    <property type="match status" value="1"/>
</dbReference>
<evidence type="ECO:0000256" key="4">
    <source>
        <dbReference type="ARBA" id="ARBA00022679"/>
    </source>
</evidence>
<dbReference type="PANTHER" id="PTHR10993:SF7">
    <property type="entry name" value="LIPOYLTRANSFERASE 2, MITOCHONDRIAL-RELATED"/>
    <property type="match status" value="1"/>
</dbReference>
<dbReference type="NCBIfam" id="TIGR00214">
    <property type="entry name" value="lipB"/>
    <property type="match status" value="1"/>
</dbReference>
<evidence type="ECO:0000256" key="5">
    <source>
        <dbReference type="ARBA" id="ARBA00023315"/>
    </source>
</evidence>